<comment type="caution">
    <text evidence="1">The sequence shown here is derived from an EMBL/GenBank/DDBJ whole genome shotgun (WGS) entry which is preliminary data.</text>
</comment>
<organism evidence="1 2">
    <name type="scientific">Parasponia andersonii</name>
    <name type="common">Sponia andersonii</name>
    <dbReference type="NCBI Taxonomy" id="3476"/>
    <lineage>
        <taxon>Eukaryota</taxon>
        <taxon>Viridiplantae</taxon>
        <taxon>Streptophyta</taxon>
        <taxon>Embryophyta</taxon>
        <taxon>Tracheophyta</taxon>
        <taxon>Spermatophyta</taxon>
        <taxon>Magnoliopsida</taxon>
        <taxon>eudicotyledons</taxon>
        <taxon>Gunneridae</taxon>
        <taxon>Pentapetalae</taxon>
        <taxon>rosids</taxon>
        <taxon>fabids</taxon>
        <taxon>Rosales</taxon>
        <taxon>Cannabaceae</taxon>
        <taxon>Parasponia</taxon>
    </lineage>
</organism>
<evidence type="ECO:0000313" key="1">
    <source>
        <dbReference type="EMBL" id="PON59504.1"/>
    </source>
</evidence>
<keyword evidence="2" id="KW-1185">Reference proteome</keyword>
<dbReference type="Proteomes" id="UP000237105">
    <property type="component" value="Unassembled WGS sequence"/>
</dbReference>
<sequence length="161" mass="18160">MGLPGLSSRRRLNVRRRRHRRLPDEFRRQIADSLEVKRVEDLEREHQLPELDLSVRPLEDPGPTGDGQVRVLVRQVRALYGQVAVLAEVEAEDGLVPVPLLLGHVPDEDADAGGYPQAPLQVAGVDLVGEWDQVAERVDWFLTQFQDRRTSPVSLVDLVHV</sequence>
<name>A0A2P5CES7_PARAD</name>
<evidence type="ECO:0000313" key="2">
    <source>
        <dbReference type="Proteomes" id="UP000237105"/>
    </source>
</evidence>
<reference evidence="2" key="1">
    <citation type="submission" date="2016-06" db="EMBL/GenBank/DDBJ databases">
        <title>Parallel loss of symbiosis genes in relatives of nitrogen-fixing non-legume Parasponia.</title>
        <authorList>
            <person name="Van Velzen R."/>
            <person name="Holmer R."/>
            <person name="Bu F."/>
            <person name="Rutten L."/>
            <person name="Van Zeijl A."/>
            <person name="Liu W."/>
            <person name="Santuari L."/>
            <person name="Cao Q."/>
            <person name="Sharma T."/>
            <person name="Shen D."/>
            <person name="Roswanjaya Y."/>
            <person name="Wardhani T."/>
            <person name="Kalhor M.S."/>
            <person name="Jansen J."/>
            <person name="Van den Hoogen J."/>
            <person name="Gungor B."/>
            <person name="Hartog M."/>
            <person name="Hontelez J."/>
            <person name="Verver J."/>
            <person name="Yang W.-C."/>
            <person name="Schijlen E."/>
            <person name="Repin R."/>
            <person name="Schilthuizen M."/>
            <person name="Schranz E."/>
            <person name="Heidstra R."/>
            <person name="Miyata K."/>
            <person name="Fedorova E."/>
            <person name="Kohlen W."/>
            <person name="Bisseling T."/>
            <person name="Smit S."/>
            <person name="Geurts R."/>
        </authorList>
    </citation>
    <scope>NUCLEOTIDE SEQUENCE [LARGE SCALE GENOMIC DNA]</scope>
    <source>
        <strain evidence="2">cv. WU1-14</strain>
    </source>
</reference>
<dbReference type="OrthoDB" id="10350237at2759"/>
<protein>
    <submittedName>
        <fullName evidence="1">Uncharacterized protein</fullName>
    </submittedName>
</protein>
<proteinExistence type="predicted"/>
<gene>
    <name evidence="1" type="ORF">PanWU01x14_158620</name>
</gene>
<dbReference type="EMBL" id="JXTB01000139">
    <property type="protein sequence ID" value="PON59504.1"/>
    <property type="molecule type" value="Genomic_DNA"/>
</dbReference>
<accession>A0A2P5CES7</accession>
<dbReference type="AlphaFoldDB" id="A0A2P5CES7"/>